<dbReference type="InterPro" id="IPR043502">
    <property type="entry name" value="DNA/RNA_pol_sf"/>
</dbReference>
<dbReference type="OrthoDB" id="41323at2759"/>
<name>A0A8X6Q2W4_NEPPI</name>
<dbReference type="Proteomes" id="UP000887013">
    <property type="component" value="Unassembled WGS sequence"/>
</dbReference>
<organism evidence="2 3">
    <name type="scientific">Nephila pilipes</name>
    <name type="common">Giant wood spider</name>
    <name type="synonym">Nephila maculata</name>
    <dbReference type="NCBI Taxonomy" id="299642"/>
    <lineage>
        <taxon>Eukaryota</taxon>
        <taxon>Metazoa</taxon>
        <taxon>Ecdysozoa</taxon>
        <taxon>Arthropoda</taxon>
        <taxon>Chelicerata</taxon>
        <taxon>Arachnida</taxon>
        <taxon>Araneae</taxon>
        <taxon>Araneomorphae</taxon>
        <taxon>Entelegynae</taxon>
        <taxon>Araneoidea</taxon>
        <taxon>Nephilidae</taxon>
        <taxon>Nephila</taxon>
    </lineage>
</organism>
<reference evidence="2" key="1">
    <citation type="submission" date="2020-08" db="EMBL/GenBank/DDBJ databases">
        <title>Multicomponent nature underlies the extraordinary mechanical properties of spider dragline silk.</title>
        <authorList>
            <person name="Kono N."/>
            <person name="Nakamura H."/>
            <person name="Mori M."/>
            <person name="Yoshida Y."/>
            <person name="Ohtoshi R."/>
            <person name="Malay A.D."/>
            <person name="Moran D.A.P."/>
            <person name="Tomita M."/>
            <person name="Numata K."/>
            <person name="Arakawa K."/>
        </authorList>
    </citation>
    <scope>NUCLEOTIDE SEQUENCE</scope>
</reference>
<evidence type="ECO:0000313" key="3">
    <source>
        <dbReference type="Proteomes" id="UP000887013"/>
    </source>
</evidence>
<sequence length="182" mass="20344">MCNSHRQFIPHSARMQAVLNSYLKGAKINDQTLVLCSDDSTAAFQKCKKDLEEATILYHPAADGLLAIVVDASDTAVGSCMLTVPTCKCISVYKKRDRKILDIKLLIRARAHRSCGTPTSIRRFSLLPHLCGSVLQMARSVSTGRDFHRGRDQGLLHRLNLQIQSTPQINYRLRKAVRIISI</sequence>
<comment type="caution">
    <text evidence="2">The sequence shown here is derived from an EMBL/GenBank/DDBJ whole genome shotgun (WGS) entry which is preliminary data.</text>
</comment>
<evidence type="ECO:0000259" key="1">
    <source>
        <dbReference type="Pfam" id="PF17919"/>
    </source>
</evidence>
<dbReference type="AlphaFoldDB" id="A0A8X6Q2W4"/>
<accession>A0A8X6Q2W4</accession>
<gene>
    <name evidence="2" type="primary">AVEN_51989_1</name>
    <name evidence="2" type="ORF">NPIL_78771</name>
</gene>
<proteinExistence type="predicted"/>
<dbReference type="Pfam" id="PF17919">
    <property type="entry name" value="RT_RNaseH_2"/>
    <property type="match status" value="1"/>
</dbReference>
<dbReference type="Gene3D" id="3.30.70.270">
    <property type="match status" value="1"/>
</dbReference>
<dbReference type="GO" id="GO:0071897">
    <property type="term" value="P:DNA biosynthetic process"/>
    <property type="evidence" value="ECO:0007669"/>
    <property type="project" value="UniProtKB-ARBA"/>
</dbReference>
<evidence type="ECO:0000313" key="2">
    <source>
        <dbReference type="EMBL" id="GFU03724.1"/>
    </source>
</evidence>
<dbReference type="SUPFAM" id="SSF56672">
    <property type="entry name" value="DNA/RNA polymerases"/>
    <property type="match status" value="1"/>
</dbReference>
<protein>
    <submittedName>
        <fullName evidence="2">RT_RNaseH_2 domain-containing protein</fullName>
    </submittedName>
</protein>
<dbReference type="InterPro" id="IPR041577">
    <property type="entry name" value="RT_RNaseH_2"/>
</dbReference>
<dbReference type="InterPro" id="IPR043128">
    <property type="entry name" value="Rev_trsase/Diguanyl_cyclase"/>
</dbReference>
<dbReference type="EMBL" id="BMAW01027736">
    <property type="protein sequence ID" value="GFU03724.1"/>
    <property type="molecule type" value="Genomic_DNA"/>
</dbReference>
<keyword evidence="3" id="KW-1185">Reference proteome</keyword>
<feature type="domain" description="Reverse transcriptase/retrotransposon-derived protein RNase H-like" evidence="1">
    <location>
        <begin position="38"/>
        <end position="83"/>
    </location>
</feature>